<dbReference type="AlphaFoldDB" id="A0A831EIW0"/>
<evidence type="ECO:0000259" key="6">
    <source>
        <dbReference type="Pfam" id="PF04829"/>
    </source>
</evidence>
<evidence type="ECO:0000313" key="9">
    <source>
        <dbReference type="Proteomes" id="UP000013111"/>
    </source>
</evidence>
<evidence type="ECO:0000256" key="4">
    <source>
        <dbReference type="ARBA" id="ARBA00023026"/>
    </source>
</evidence>
<keyword evidence="3" id="KW-1266">Target cell cytoplasm</keyword>
<dbReference type="GO" id="GO:0016788">
    <property type="term" value="F:hydrolase activity, acting on ester bonds"/>
    <property type="evidence" value="ECO:0007669"/>
    <property type="project" value="InterPro"/>
</dbReference>
<evidence type="ECO:0000313" key="8">
    <source>
        <dbReference type="EMBL" id="CCO92657.1"/>
    </source>
</evidence>
<reference evidence="8 9" key="2">
    <citation type="submission" date="2013-04" db="EMBL/GenBank/DDBJ databases">
        <title>Comparative genomics of 12 strains of Erwinia amylovora identifies a pan-genome with a large conserved core and provides insights into host specificity.</title>
        <authorList>
            <person name="Mann R.A."/>
            <person name="Smits T.H.M."/>
            <person name="Buehlmann A."/>
            <person name="Blom J."/>
            <person name="Goesmann A."/>
            <person name="Frey J.E."/>
            <person name="Plummer K.M."/>
            <person name="Beer S.V."/>
            <person name="Luck J."/>
            <person name="Duffy B."/>
            <person name="Rodoni B."/>
        </authorList>
    </citation>
    <scope>NUCLEOTIDE SEQUENCE [LARGE SCALE GENOMIC DNA]</scope>
    <source>
        <strain evidence="9">CFBP 1232</strain>
    </source>
</reference>
<dbReference type="Proteomes" id="UP000013111">
    <property type="component" value="Unassembled WGS sequence"/>
</dbReference>
<comment type="caution">
    <text evidence="8">The sequence shown here is derived from an EMBL/GenBank/DDBJ whole genome shotgun (WGS) entry which is preliminary data.</text>
</comment>
<dbReference type="InterPro" id="IPR025157">
    <property type="entry name" value="Hemagglutinin_rpt"/>
</dbReference>
<evidence type="ECO:0000256" key="2">
    <source>
        <dbReference type="ARBA" id="ARBA00022656"/>
    </source>
</evidence>
<dbReference type="InterPro" id="IPR006914">
    <property type="entry name" value="VENN_dom"/>
</dbReference>
<evidence type="ECO:0000256" key="3">
    <source>
        <dbReference type="ARBA" id="ARBA00022913"/>
    </source>
</evidence>
<dbReference type="GO" id="GO:0043022">
    <property type="term" value="F:ribosome binding"/>
    <property type="evidence" value="ECO:0007669"/>
    <property type="project" value="InterPro"/>
</dbReference>
<comment type="subcellular location">
    <subcellularLocation>
        <location evidence="1">Target cell</location>
        <location evidence="1">Target cell cytoplasm</location>
    </subcellularLocation>
</comment>
<feature type="compositionally biased region" description="Polar residues" evidence="5">
    <location>
        <begin position="20"/>
        <end position="34"/>
    </location>
</feature>
<proteinExistence type="predicted"/>
<organism evidence="8 9">
    <name type="scientific">Erwinia amylovora NBRC 12687 = CFBP 1232</name>
    <dbReference type="NCBI Taxonomy" id="1219359"/>
    <lineage>
        <taxon>Bacteria</taxon>
        <taxon>Pseudomonadati</taxon>
        <taxon>Pseudomonadota</taxon>
        <taxon>Gammaproteobacteria</taxon>
        <taxon>Enterobacterales</taxon>
        <taxon>Erwiniaceae</taxon>
        <taxon>Erwinia</taxon>
    </lineage>
</organism>
<evidence type="ECO:0000256" key="5">
    <source>
        <dbReference type="SAM" id="MobiDB-lite"/>
    </source>
</evidence>
<dbReference type="Gene3D" id="3.10.380.10">
    <property type="entry name" value="Colicin E3-like ribonuclease domain"/>
    <property type="match status" value="1"/>
</dbReference>
<feature type="region of interest" description="Disordered" evidence="5">
    <location>
        <begin position="1"/>
        <end position="34"/>
    </location>
</feature>
<evidence type="ECO:0000256" key="1">
    <source>
        <dbReference type="ARBA" id="ARBA00004219"/>
    </source>
</evidence>
<accession>A0A831EIW0</accession>
<keyword evidence="2" id="KW-0800">Toxin</keyword>
<feature type="domain" description="VENN motif-containing" evidence="6">
    <location>
        <begin position="380"/>
        <end position="429"/>
    </location>
</feature>
<dbReference type="InterPro" id="IPR036725">
    <property type="entry name" value="ColE3_ribonuclease_sf"/>
</dbReference>
<dbReference type="SUPFAM" id="SSF63840">
    <property type="entry name" value="Ribonuclease domain of colicin E3"/>
    <property type="match status" value="1"/>
</dbReference>
<protein>
    <submittedName>
        <fullName evidence="8">Putative hemolysin</fullName>
    </submittedName>
</protein>
<reference evidence="8 9" key="1">
    <citation type="submission" date="2012-11" db="EMBL/GenBank/DDBJ databases">
        <authorList>
            <person name="Linke B."/>
        </authorList>
    </citation>
    <scope>NUCLEOTIDE SEQUENCE [LARGE SCALE GENOMIC DNA]</scope>
    <source>
        <strain evidence="9">CFBP 1232</strain>
    </source>
</reference>
<dbReference type="Pfam" id="PF04829">
    <property type="entry name" value="PT-VENN"/>
    <property type="match status" value="1"/>
</dbReference>
<dbReference type="GO" id="GO:0090729">
    <property type="term" value="F:toxin activity"/>
    <property type="evidence" value="ECO:0007669"/>
    <property type="project" value="UniProtKB-KW"/>
</dbReference>
<dbReference type="EMBL" id="CAPB01000007">
    <property type="protein sequence ID" value="CCO92657.1"/>
    <property type="molecule type" value="Genomic_DNA"/>
</dbReference>
<dbReference type="InterPro" id="IPR009105">
    <property type="entry name" value="Colicin_E3_ribonuclease"/>
</dbReference>
<evidence type="ECO:0000259" key="7">
    <source>
        <dbReference type="Pfam" id="PF09000"/>
    </source>
</evidence>
<sequence length="681" mass="70719">MDAGRNLTLTSEQDSDNYDSKQLNASAGGSVGFSPSTASVSLSRDKMHSNYDSVQEQTGIFAGKGGFDITSGEHTQLNGAVIGSTAAPDKNRLDTGSLGFGDIENKARYQVEHLSESFGTGGNTGLQFLGNAAGILMVGVNGNGHDSSTTKAAVSDGSIIIRDASARRQDVAGLSRDVEHANQTLSPIFNKEKEQQRLQEAQKISEIALQAADIAATQGKIKATRAANDKIAGASQHDRDKALAGLKKQDPSKQYSEADIENQVYQNFYHQALTESGFGTGGKVQQAIQAATAAVQGLAGGNIGAAIAGGAAPYLAEVIHKMTEDKTVPGGINVEANLMAHAVVGAVVAQASGHSALAGAAGATTGEFIAQQLYPGTDRNQLTEEQKQTVSTLGTLAAGLAGGLTGGSAADTVTGAQAGKNAVENNYLSSKQIDDFAAKAKGCDARGDCKQIVKEMEDLSLAQRNDLIVTCASDAAACKEKYGDIPANSLLVHEAIDRALGEDIPWSMKNDLSVLLMQQMDESGIVTSTDFAQQLQTIYGLDSQKAEILAGAAMAAVTGGLGKAGKLPAVNPSVKIATGQAVGAFEKSLAGLPPGERVAIIKQTAPKVAAEHGMVKDNQLTKKNGGRDVYRGQDGNLYALDTQHGRFEVVSPKGKHLGEVDFSMQVRKPADTSGGHNLKVK</sequence>
<keyword evidence="4" id="KW-0843">Virulence</keyword>
<dbReference type="Pfam" id="PF09000">
    <property type="entry name" value="Cytotoxic"/>
    <property type="match status" value="1"/>
</dbReference>
<name>A0A831EIW0_ERWAM</name>
<gene>
    <name evidence="8" type="ORF">BN437_0693</name>
</gene>
<dbReference type="Pfam" id="PF13332">
    <property type="entry name" value="Fil_haemagg_2"/>
    <property type="match status" value="1"/>
</dbReference>
<feature type="domain" description="Colicin E3-like ribonuclease" evidence="7">
    <location>
        <begin position="621"/>
        <end position="663"/>
    </location>
</feature>
<dbReference type="GO" id="GO:0003723">
    <property type="term" value="F:RNA binding"/>
    <property type="evidence" value="ECO:0007669"/>
    <property type="project" value="InterPro"/>
</dbReference>